<feature type="region of interest" description="Disordered" evidence="1">
    <location>
        <begin position="423"/>
        <end position="455"/>
    </location>
</feature>
<feature type="transmembrane region" description="Helical" evidence="2">
    <location>
        <begin position="568"/>
        <end position="587"/>
    </location>
</feature>
<dbReference type="RefSeq" id="WP_108147662.1">
    <property type="nucleotide sequence ID" value="NZ_CP026304.1"/>
</dbReference>
<reference evidence="3 4" key="1">
    <citation type="submission" date="2018-01" db="EMBL/GenBank/DDBJ databases">
        <title>Complete genome sequence of Streptomyces lunaelactis MM109T, a Ferroverdin A producer isolated from cave moonmilk deposits.</title>
        <authorList>
            <person name="Naome A."/>
            <person name="Martinet L."/>
            <person name="Maciejewska M."/>
            <person name="Anderssen S."/>
            <person name="Adam D."/>
            <person name="Tenconi E."/>
            <person name="Deflandre B."/>
            <person name="Arguelles-Arias A."/>
            <person name="Calusinska M."/>
            <person name="Copieters W."/>
            <person name="Karim L."/>
            <person name="Hanikenne M."/>
            <person name="Baurain D."/>
            <person name="van Wezel G."/>
            <person name="Smargiasso N."/>
            <person name="de Pauw E."/>
            <person name="Delfosse P."/>
            <person name="Rigali S."/>
        </authorList>
    </citation>
    <scope>NUCLEOTIDE SEQUENCE [LARGE SCALE GENOMIC DNA]</scope>
    <source>
        <strain evidence="3 4">MM109</strain>
    </source>
</reference>
<feature type="transmembrane region" description="Helical" evidence="2">
    <location>
        <begin position="541"/>
        <end position="562"/>
    </location>
</feature>
<dbReference type="InterPro" id="IPR058062">
    <property type="entry name" value="SCO7613_C"/>
</dbReference>
<sequence length="860" mass="85618">MENVPPPAEELAILDRELVRLDARRAQLLARRAWLLNAIRPPAAPAMPAAPVARPFAAPPSEASPPNVQNLLLTLGGILLTIAAIAFTLVSWGHLGIGGRSAVLGAVTVAALAAPVALLRRRLTSTAEVVAALGLVLMVLDAYALHRVALADTDGLGYAAFASAALTALWAAYGLSLDELRIPLPVAALTAQLPLPLWALTGAAGAPSMEWALLATAALDVAVALWAKPAGVRAIVATGGATTGGWALLIGGSQSLAADTPLEAIPPAVLLLAAAALALFAAWRAPSAAVASSAAAGLAVIAAVGGVVRAGVPEGWAVLGYLLCAVALLGLVRTGLPGRLTTGLNGASGAVHALAVLWSLPLVALTLAGPLTGLEDIWSGAPAGAREALGLDLPPSALPAPPVILLLVATVLAAASRLPWPGAAAAATPGTPGPTEGPSGPAGAPGTSAPTGAAAGAAWGGWAPSGGAGAARPAGPAVSGVARRALAACGALVLAWAGLLVLPSSLDLNYPATVTLQLLLTAAALALAVRPGWVTRHAPTGDAVALACGLVGAVSAGLLSLATRPATFAVLGTLVVAFAAAAVTTRAHRAVQAVLACAGTVFATALVGAVGAAAELPPHRVALTLLAVPAAVALLAARPGRHPVALPMEFTGASAGLLAVALATGHRPTLALVLALCGVIAAGTAVRAERRPAAGYLAAVLFVLATWVRLAASDIASPEAYTLPVTVPALVVGVLRRRRDPEAPSWTAYGPGLAATLVPSLFAAWGDEHWPRPLLLGLAALALTLVGARLRLQALLVLGGAVLALDALHELAPYVVQAVGALPRWLPPALAGLLLLAVGATYEQRLRDARKLRDTLGRMR</sequence>
<dbReference type="Proteomes" id="UP000244201">
    <property type="component" value="Chromosome"/>
</dbReference>
<feature type="transmembrane region" description="Helical" evidence="2">
    <location>
        <begin position="156"/>
        <end position="175"/>
    </location>
</feature>
<dbReference type="GeneID" id="55655001"/>
<accession>A0A2R4SYP2</accession>
<feature type="transmembrane region" description="Helical" evidence="2">
    <location>
        <begin position="620"/>
        <end position="637"/>
    </location>
</feature>
<feature type="transmembrane region" description="Helical" evidence="2">
    <location>
        <begin position="397"/>
        <end position="415"/>
    </location>
</feature>
<feature type="transmembrane region" description="Helical" evidence="2">
    <location>
        <begin position="264"/>
        <end position="283"/>
    </location>
</feature>
<evidence type="ECO:0000256" key="2">
    <source>
        <dbReference type="SAM" id="Phobius"/>
    </source>
</evidence>
<feature type="transmembrane region" description="Helical" evidence="2">
    <location>
        <begin position="101"/>
        <end position="119"/>
    </location>
</feature>
<feature type="transmembrane region" description="Helical" evidence="2">
    <location>
        <begin position="182"/>
        <end position="199"/>
    </location>
</feature>
<proteinExistence type="predicted"/>
<dbReference type="NCBIfam" id="NF047321">
    <property type="entry name" value="SCO7613_CTERM"/>
    <property type="match status" value="1"/>
</dbReference>
<feature type="transmembrane region" description="Helical" evidence="2">
    <location>
        <begin position="795"/>
        <end position="816"/>
    </location>
</feature>
<keyword evidence="2" id="KW-0812">Transmembrane</keyword>
<evidence type="ECO:0000313" key="4">
    <source>
        <dbReference type="Proteomes" id="UP000244201"/>
    </source>
</evidence>
<name>A0A2R4SYP2_9ACTN</name>
<protein>
    <submittedName>
        <fullName evidence="3">Uncharacterized protein</fullName>
    </submittedName>
</protein>
<keyword evidence="2" id="KW-0472">Membrane</keyword>
<keyword evidence="4" id="KW-1185">Reference proteome</keyword>
<evidence type="ECO:0000313" key="3">
    <source>
        <dbReference type="EMBL" id="AVZ71978.1"/>
    </source>
</evidence>
<keyword evidence="2" id="KW-1133">Transmembrane helix</keyword>
<dbReference type="EMBL" id="CP026304">
    <property type="protein sequence ID" value="AVZ71978.1"/>
    <property type="molecule type" value="Genomic_DNA"/>
</dbReference>
<feature type="transmembrane region" description="Helical" evidence="2">
    <location>
        <begin position="594"/>
        <end position="614"/>
    </location>
</feature>
<feature type="transmembrane region" description="Helical" evidence="2">
    <location>
        <begin position="693"/>
        <end position="712"/>
    </location>
</feature>
<evidence type="ECO:0000256" key="1">
    <source>
        <dbReference type="SAM" id="MobiDB-lite"/>
    </source>
</evidence>
<dbReference type="OrthoDB" id="3416299at2"/>
<dbReference type="AlphaFoldDB" id="A0A2R4SYP2"/>
<feature type="transmembrane region" description="Helical" evidence="2">
    <location>
        <begin position="71"/>
        <end position="95"/>
    </location>
</feature>
<feature type="transmembrane region" description="Helical" evidence="2">
    <location>
        <begin position="644"/>
        <end position="663"/>
    </location>
</feature>
<feature type="transmembrane region" description="Helical" evidence="2">
    <location>
        <begin position="318"/>
        <end position="336"/>
    </location>
</feature>
<feature type="transmembrane region" description="Helical" evidence="2">
    <location>
        <begin position="770"/>
        <end position="788"/>
    </location>
</feature>
<gene>
    <name evidence="3" type="ORF">SLUN_06970</name>
</gene>
<feature type="transmembrane region" description="Helical" evidence="2">
    <location>
        <begin position="822"/>
        <end position="842"/>
    </location>
</feature>
<feature type="transmembrane region" description="Helical" evidence="2">
    <location>
        <begin position="290"/>
        <end position="312"/>
    </location>
</feature>
<feature type="transmembrane region" description="Helical" evidence="2">
    <location>
        <begin position="126"/>
        <end position="144"/>
    </location>
</feature>
<feature type="transmembrane region" description="Helical" evidence="2">
    <location>
        <begin position="485"/>
        <end position="502"/>
    </location>
</feature>
<dbReference type="KEGG" id="slk:SLUN_06970"/>
<feature type="transmembrane region" description="Helical" evidence="2">
    <location>
        <begin position="669"/>
        <end position="686"/>
    </location>
</feature>
<feature type="transmembrane region" description="Helical" evidence="2">
    <location>
        <begin position="348"/>
        <end position="368"/>
    </location>
</feature>
<organism evidence="3 4">
    <name type="scientific">Streptomyces lunaelactis</name>
    <dbReference type="NCBI Taxonomy" id="1535768"/>
    <lineage>
        <taxon>Bacteria</taxon>
        <taxon>Bacillati</taxon>
        <taxon>Actinomycetota</taxon>
        <taxon>Actinomycetes</taxon>
        <taxon>Kitasatosporales</taxon>
        <taxon>Streptomycetaceae</taxon>
        <taxon>Streptomyces</taxon>
    </lineage>
</organism>
<feature type="transmembrane region" description="Helical" evidence="2">
    <location>
        <begin position="508"/>
        <end position="529"/>
    </location>
</feature>